<dbReference type="InterPro" id="IPR015943">
    <property type="entry name" value="WD40/YVTN_repeat-like_dom_sf"/>
</dbReference>
<keyword evidence="5" id="KW-0539">Nucleus</keyword>
<dbReference type="AlphaFoldDB" id="K0SSV0"/>
<feature type="non-terminal residue" evidence="8">
    <location>
        <position position="1"/>
    </location>
</feature>
<evidence type="ECO:0000313" key="9">
    <source>
        <dbReference type="Proteomes" id="UP000266841"/>
    </source>
</evidence>
<dbReference type="Gene3D" id="2.130.10.10">
    <property type="entry name" value="YVTN repeat-like/Quinoprotein amine dehydrogenase"/>
    <property type="match status" value="1"/>
</dbReference>
<name>K0SSV0_THAOC</name>
<dbReference type="InterPro" id="IPR001680">
    <property type="entry name" value="WD40_rpt"/>
</dbReference>
<evidence type="ECO:0000256" key="4">
    <source>
        <dbReference type="ARBA" id="ARBA00022737"/>
    </source>
</evidence>
<dbReference type="GO" id="GO:0034388">
    <property type="term" value="C:Pwp2p-containing subcomplex of 90S preribosome"/>
    <property type="evidence" value="ECO:0007669"/>
    <property type="project" value="TreeGrafter"/>
</dbReference>
<dbReference type="SUPFAM" id="SSF50998">
    <property type="entry name" value="Quinoprotein alcohol dehydrogenase-like"/>
    <property type="match status" value="1"/>
</dbReference>
<dbReference type="GO" id="GO:0006364">
    <property type="term" value="P:rRNA processing"/>
    <property type="evidence" value="ECO:0007669"/>
    <property type="project" value="UniProtKB-KW"/>
</dbReference>
<evidence type="ECO:0000256" key="2">
    <source>
        <dbReference type="ARBA" id="ARBA00022552"/>
    </source>
</evidence>
<evidence type="ECO:0000256" key="1">
    <source>
        <dbReference type="ARBA" id="ARBA00004604"/>
    </source>
</evidence>
<dbReference type="OMA" id="SLPEYEM"/>
<dbReference type="Pfam" id="PF00400">
    <property type="entry name" value="WD40"/>
    <property type="match status" value="1"/>
</dbReference>
<proteinExistence type="inferred from homology"/>
<comment type="caution">
    <text evidence="8">The sequence shown here is derived from an EMBL/GenBank/DDBJ whole genome shotgun (WGS) entry which is preliminary data.</text>
</comment>
<reference evidence="8 9" key="1">
    <citation type="journal article" date="2012" name="Genome Biol.">
        <title>Genome and low-iron response of an oceanic diatom adapted to chronic iron limitation.</title>
        <authorList>
            <person name="Lommer M."/>
            <person name="Specht M."/>
            <person name="Roy A.S."/>
            <person name="Kraemer L."/>
            <person name="Andreson R."/>
            <person name="Gutowska M.A."/>
            <person name="Wolf J."/>
            <person name="Bergner S.V."/>
            <person name="Schilhabel M.B."/>
            <person name="Klostermeier U.C."/>
            <person name="Beiko R.G."/>
            <person name="Rosenstiel P."/>
            <person name="Hippler M."/>
            <person name="Laroche J."/>
        </authorList>
    </citation>
    <scope>NUCLEOTIDE SEQUENCE [LARGE SCALE GENOMIC DNA]</scope>
    <source>
        <strain evidence="8 9">CCMP1005</strain>
    </source>
</reference>
<feature type="compositionally biased region" description="Basic and acidic residues" evidence="7">
    <location>
        <begin position="35"/>
        <end position="58"/>
    </location>
</feature>
<sequence length="274" mass="29992">LRRHAAEDGAISLPEYEMRLRERYASTAGAAARTDWADVSKVRREGIRPSGESKRRADDSDDDSDYGDDTARDILESNASLFDTSSSGRPLPPTLLDIVRTRDANLAEPNGSVVSSLQFHPGSSEDDDGNLLLMTAGMDKMLRFFRVDGESNPKVHGVHFPKMPIMSARFLGDTGSVVLSGRRPFFYVYDAVSGKVQKIPSIAGRKERSLEKFAVSPDGSLIAFVGNDGYVILVDGQTRKWVGDLKMNGSVRAVEFSRDGEYVMGSGSDGDVYR</sequence>
<dbReference type="InterPro" id="IPR011047">
    <property type="entry name" value="Quinoprotein_ADH-like_sf"/>
</dbReference>
<dbReference type="eggNOG" id="KOG2055">
    <property type="taxonomic scope" value="Eukaryota"/>
</dbReference>
<evidence type="ECO:0000256" key="3">
    <source>
        <dbReference type="ARBA" id="ARBA00022574"/>
    </source>
</evidence>
<evidence type="ECO:0008006" key="10">
    <source>
        <dbReference type="Google" id="ProtNLM"/>
    </source>
</evidence>
<dbReference type="SMART" id="SM00320">
    <property type="entry name" value="WD40"/>
    <property type="match status" value="3"/>
</dbReference>
<keyword evidence="9" id="KW-1185">Reference proteome</keyword>
<comment type="similarity">
    <text evidence="6">Belongs to the WD repeat UTP18 family.</text>
</comment>
<dbReference type="OrthoDB" id="1935146at2759"/>
<feature type="compositionally biased region" description="Acidic residues" evidence="7">
    <location>
        <begin position="59"/>
        <end position="68"/>
    </location>
</feature>
<keyword evidence="4" id="KW-0677">Repeat</keyword>
<dbReference type="Proteomes" id="UP000266841">
    <property type="component" value="Unassembled WGS sequence"/>
</dbReference>
<keyword evidence="3" id="KW-0853">WD repeat</keyword>
<evidence type="ECO:0000313" key="8">
    <source>
        <dbReference type="EMBL" id="EJK69433.1"/>
    </source>
</evidence>
<organism evidence="8 9">
    <name type="scientific">Thalassiosira oceanica</name>
    <name type="common">Marine diatom</name>
    <dbReference type="NCBI Taxonomy" id="159749"/>
    <lineage>
        <taxon>Eukaryota</taxon>
        <taxon>Sar</taxon>
        <taxon>Stramenopiles</taxon>
        <taxon>Ochrophyta</taxon>
        <taxon>Bacillariophyta</taxon>
        <taxon>Coscinodiscophyceae</taxon>
        <taxon>Thalassiosirophycidae</taxon>
        <taxon>Thalassiosirales</taxon>
        <taxon>Thalassiosiraceae</taxon>
        <taxon>Thalassiosira</taxon>
    </lineage>
</organism>
<dbReference type="PANTHER" id="PTHR18359">
    <property type="entry name" value="WD-REPEAT PROTEIN-RELATED"/>
    <property type="match status" value="1"/>
</dbReference>
<comment type="subcellular location">
    <subcellularLocation>
        <location evidence="1">Nucleus</location>
        <location evidence="1">Nucleolus</location>
    </subcellularLocation>
</comment>
<evidence type="ECO:0000256" key="6">
    <source>
        <dbReference type="ARBA" id="ARBA00025767"/>
    </source>
</evidence>
<dbReference type="PANTHER" id="PTHR18359:SF0">
    <property type="entry name" value="U3 SMALL NUCLEOLAR RNA-ASSOCIATED PROTEIN 18 HOMOLOG"/>
    <property type="match status" value="1"/>
</dbReference>
<accession>K0SSV0</accession>
<feature type="region of interest" description="Disordered" evidence="7">
    <location>
        <begin position="26"/>
        <end position="70"/>
    </location>
</feature>
<dbReference type="EMBL" id="AGNL01010076">
    <property type="protein sequence ID" value="EJK69433.1"/>
    <property type="molecule type" value="Genomic_DNA"/>
</dbReference>
<protein>
    <recommendedName>
        <fullName evidence="10">Anaphase-promoting complex subunit 4 WD40 domain-containing protein</fullName>
    </recommendedName>
</protein>
<evidence type="ECO:0000256" key="5">
    <source>
        <dbReference type="ARBA" id="ARBA00023242"/>
    </source>
</evidence>
<gene>
    <name evidence="8" type="ORF">THAOC_09309</name>
</gene>
<dbReference type="GO" id="GO:0032040">
    <property type="term" value="C:small-subunit processome"/>
    <property type="evidence" value="ECO:0007669"/>
    <property type="project" value="TreeGrafter"/>
</dbReference>
<keyword evidence="2" id="KW-0698">rRNA processing</keyword>
<evidence type="ECO:0000256" key="7">
    <source>
        <dbReference type="SAM" id="MobiDB-lite"/>
    </source>
</evidence>
<dbReference type="InterPro" id="IPR045161">
    <property type="entry name" value="Utp18"/>
</dbReference>